<sequence>MIHSIKNFDEAAEKILSFMSTIVPINTLFIAKNDQKSNKIEKVINRDYALLNSGDTLPFQDTFCKLSVDYGNRVLMIEDLNDNDWTKDMTVTRNLSGGSFIGIPINFSTGENYGTICGLDNKKVEFEEEHVELFTTMASLLSYVLDLDRVNREVEELSAPMVPLTDDIAVLPVIGDISQKRAEIIIKSTLKQSSDRCLQYLILDLSGISRINKEVIHHLLQLVNMLELIGVTPILTGILPEHAQHMVQSNLIVDGILVKKSLAAALSHIGFALVEKEIAGTEERP</sequence>
<dbReference type="Pfam" id="PF01740">
    <property type="entry name" value="STAS"/>
    <property type="match status" value="1"/>
</dbReference>
<dbReference type="SUPFAM" id="SSF55781">
    <property type="entry name" value="GAF domain-like"/>
    <property type="match status" value="1"/>
</dbReference>
<accession>A0ABZ2NKA9</accession>
<dbReference type="InterPro" id="IPR002645">
    <property type="entry name" value="STAS_dom"/>
</dbReference>
<dbReference type="PANTHER" id="PTHR33745">
    <property type="entry name" value="RSBT ANTAGONIST PROTEIN RSBS-RELATED"/>
    <property type="match status" value="1"/>
</dbReference>
<keyword evidence="3" id="KW-1185">Reference proteome</keyword>
<proteinExistence type="predicted"/>
<dbReference type="SUPFAM" id="SSF52091">
    <property type="entry name" value="SpoIIaa-like"/>
    <property type="match status" value="1"/>
</dbReference>
<gene>
    <name evidence="2" type="ORF">WCV65_03810</name>
</gene>
<evidence type="ECO:0000313" key="2">
    <source>
        <dbReference type="EMBL" id="WXB97640.1"/>
    </source>
</evidence>
<dbReference type="InterPro" id="IPR036513">
    <property type="entry name" value="STAS_dom_sf"/>
</dbReference>
<dbReference type="InterPro" id="IPR003018">
    <property type="entry name" value="GAF"/>
</dbReference>
<dbReference type="PROSITE" id="PS50801">
    <property type="entry name" value="STAS"/>
    <property type="match status" value="1"/>
</dbReference>
<dbReference type="EMBL" id="CP147407">
    <property type="protein sequence ID" value="WXB97640.1"/>
    <property type="molecule type" value="Genomic_DNA"/>
</dbReference>
<dbReference type="Pfam" id="PF01590">
    <property type="entry name" value="GAF"/>
    <property type="match status" value="1"/>
</dbReference>
<dbReference type="RefSeq" id="WP_338780217.1">
    <property type="nucleotide sequence ID" value="NZ_CP147407.1"/>
</dbReference>
<protein>
    <submittedName>
        <fullName evidence="2">STAS domain-containing protein</fullName>
    </submittedName>
</protein>
<organism evidence="2 3">
    <name type="scientific">Metabacillus sediminis</name>
    <dbReference type="NCBI Taxonomy" id="3117746"/>
    <lineage>
        <taxon>Bacteria</taxon>
        <taxon>Bacillati</taxon>
        <taxon>Bacillota</taxon>
        <taxon>Bacilli</taxon>
        <taxon>Bacillales</taxon>
        <taxon>Bacillaceae</taxon>
        <taxon>Metabacillus</taxon>
    </lineage>
</organism>
<evidence type="ECO:0000259" key="1">
    <source>
        <dbReference type="PROSITE" id="PS50801"/>
    </source>
</evidence>
<dbReference type="Gene3D" id="3.30.750.24">
    <property type="entry name" value="STAS domain"/>
    <property type="match status" value="1"/>
</dbReference>
<dbReference type="CDD" id="cd07041">
    <property type="entry name" value="STAS_RsbR_RsbS_like"/>
    <property type="match status" value="1"/>
</dbReference>
<dbReference type="PANTHER" id="PTHR33745:SF8">
    <property type="entry name" value="BLUE-LIGHT PHOTORECEPTOR"/>
    <property type="match status" value="1"/>
</dbReference>
<dbReference type="InterPro" id="IPR029016">
    <property type="entry name" value="GAF-like_dom_sf"/>
</dbReference>
<dbReference type="Gene3D" id="3.30.450.40">
    <property type="match status" value="1"/>
</dbReference>
<reference evidence="2 3" key="1">
    <citation type="submission" date="2024-02" db="EMBL/GenBank/DDBJ databases">
        <title>Seven novel Bacillus-like species.</title>
        <authorList>
            <person name="Liu G."/>
        </authorList>
    </citation>
    <scope>NUCLEOTIDE SEQUENCE [LARGE SCALE GENOMIC DNA]</scope>
    <source>
        <strain evidence="2 3">FJAT-52054</strain>
    </source>
</reference>
<evidence type="ECO:0000313" key="3">
    <source>
        <dbReference type="Proteomes" id="UP001377337"/>
    </source>
</evidence>
<dbReference type="InterPro" id="IPR051932">
    <property type="entry name" value="Bact_StressResp_Reg"/>
</dbReference>
<name>A0ABZ2NKA9_9BACI</name>
<feature type="domain" description="STAS" evidence="1">
    <location>
        <begin position="158"/>
        <end position="269"/>
    </location>
</feature>
<dbReference type="Proteomes" id="UP001377337">
    <property type="component" value="Chromosome"/>
</dbReference>